<feature type="coiled-coil region" evidence="1">
    <location>
        <begin position="135"/>
        <end position="169"/>
    </location>
</feature>
<gene>
    <name evidence="3" type="ORF">OKIOD_LOCUS14617</name>
</gene>
<feature type="compositionally biased region" description="Polar residues" evidence="2">
    <location>
        <begin position="33"/>
        <end position="44"/>
    </location>
</feature>
<evidence type="ECO:0000313" key="4">
    <source>
        <dbReference type="Proteomes" id="UP001158576"/>
    </source>
</evidence>
<organism evidence="3 4">
    <name type="scientific">Oikopleura dioica</name>
    <name type="common">Tunicate</name>
    <dbReference type="NCBI Taxonomy" id="34765"/>
    <lineage>
        <taxon>Eukaryota</taxon>
        <taxon>Metazoa</taxon>
        <taxon>Chordata</taxon>
        <taxon>Tunicata</taxon>
        <taxon>Appendicularia</taxon>
        <taxon>Copelata</taxon>
        <taxon>Oikopleuridae</taxon>
        <taxon>Oikopleura</taxon>
    </lineage>
</organism>
<feature type="region of interest" description="Disordered" evidence="2">
    <location>
        <begin position="27"/>
        <end position="46"/>
    </location>
</feature>
<dbReference type="EMBL" id="OU015567">
    <property type="protein sequence ID" value="CAG5111554.1"/>
    <property type="molecule type" value="Genomic_DNA"/>
</dbReference>
<feature type="region of interest" description="Disordered" evidence="2">
    <location>
        <begin position="262"/>
        <end position="289"/>
    </location>
</feature>
<accession>A0ABN7T4T2</accession>
<sequence>MNSPNARLPINENTIRSLQAQLSLLERSLGRDPQTSAPDLSQTLPAPIARYSDTASSGKLSRLDELTNKLKEKLDQIEQPINRSPNAYMESNARFNYTFPSQGRLDFDAYEMKEEESSEMKDKIAAIEGMKALERLEARKKRSDIQRKMDETRKELEFLKKEEERLEIEQIKALSMKRMPYREMNSVNVEVGSPDNDGEIDNSDSEHHTYTVCRDDENQLAERISSLERVIVKVLAENEDNKNQIAELKSIVAKKSAVQNAPPASSGKIFSSTPHKNQKQAKGGNLSRTARETLHRVENLFKTQPESTAFFATTMALLSVAKTPNIQKKIKEVIQSEIDGTGSEIEISDGEVSEIDREQRLADLYEKQLPDYVESLLEPLITSLVQKDEALTHADVKDFVDKFSLNAGVLSLPARQRDSFKGQLLLHLSSFIGNTKIQRATLENDLVKFLATLVDKIRSEKKIDADGDNAPVTQNIKTGAKIQFTDAELQALTSYGSGEDDSAEDFDEVDIIEETEASFVAGLGEEN</sequence>
<reference evidence="3 4" key="1">
    <citation type="submission" date="2021-04" db="EMBL/GenBank/DDBJ databases">
        <authorList>
            <person name="Bliznina A."/>
        </authorList>
    </citation>
    <scope>NUCLEOTIDE SEQUENCE [LARGE SCALE GENOMIC DNA]</scope>
</reference>
<dbReference type="Proteomes" id="UP001158576">
    <property type="component" value="Chromosome 2"/>
</dbReference>
<name>A0ABN7T4T2_OIKDI</name>
<keyword evidence="1" id="KW-0175">Coiled coil</keyword>
<evidence type="ECO:0000313" key="3">
    <source>
        <dbReference type="EMBL" id="CAG5111554.1"/>
    </source>
</evidence>
<keyword evidence="4" id="KW-1185">Reference proteome</keyword>
<feature type="compositionally biased region" description="Polar residues" evidence="2">
    <location>
        <begin position="262"/>
        <end position="275"/>
    </location>
</feature>
<evidence type="ECO:0000256" key="2">
    <source>
        <dbReference type="SAM" id="MobiDB-lite"/>
    </source>
</evidence>
<evidence type="ECO:0000256" key="1">
    <source>
        <dbReference type="SAM" id="Coils"/>
    </source>
</evidence>
<protein>
    <submittedName>
        <fullName evidence="3">Oidioi.mRNA.OKI2018_I69.chr2.g5852.t1.cds</fullName>
    </submittedName>
</protein>
<proteinExistence type="predicted"/>